<dbReference type="Proteomes" id="UP001161099">
    <property type="component" value="Unassembled WGS sequence"/>
</dbReference>
<protein>
    <submittedName>
        <fullName evidence="1">Uncharacterized protein</fullName>
    </submittedName>
</protein>
<comment type="caution">
    <text evidence="1">The sequence shown here is derived from an EMBL/GenBank/DDBJ whole genome shotgun (WGS) entry which is preliminary data.</text>
</comment>
<gene>
    <name evidence="1" type="ORF">N5D11_14020</name>
</gene>
<evidence type="ECO:0000313" key="2">
    <source>
        <dbReference type="Proteomes" id="UP001161099"/>
    </source>
</evidence>
<name>A0AA42IGS0_ACIJO</name>
<accession>A0AA42IGS0</accession>
<evidence type="ECO:0000313" key="1">
    <source>
        <dbReference type="EMBL" id="MDH0657215.1"/>
    </source>
</evidence>
<organism evidence="1 2">
    <name type="scientific">Acinetobacter johnsonii</name>
    <dbReference type="NCBI Taxonomy" id="40214"/>
    <lineage>
        <taxon>Bacteria</taxon>
        <taxon>Pseudomonadati</taxon>
        <taxon>Pseudomonadota</taxon>
        <taxon>Gammaproteobacteria</taxon>
        <taxon>Moraxellales</taxon>
        <taxon>Moraxellaceae</taxon>
        <taxon>Acinetobacter</taxon>
    </lineage>
</organism>
<dbReference type="AlphaFoldDB" id="A0AA42IGS0"/>
<dbReference type="RefSeq" id="WP_119064347.1">
    <property type="nucleotide sequence ID" value="NZ_JAOCDR010000045.1"/>
</dbReference>
<proteinExistence type="predicted"/>
<sequence>MAVVDLKVGQKVKLDKTWWIVRAVRHPFVICTQNLFGKGYYTIIDVDKNIRGEGTSWGLGHNTDEQIAESMLALHGEHPEEIEQEISRRNRCSLNISSVVDLKERQITVIPELEPSKVNVTFTVTA</sequence>
<dbReference type="EMBL" id="JAOCDR010000045">
    <property type="protein sequence ID" value="MDH0657215.1"/>
    <property type="molecule type" value="Genomic_DNA"/>
</dbReference>
<reference evidence="1" key="1">
    <citation type="submission" date="2022-09" db="EMBL/GenBank/DDBJ databases">
        <title>Intensive care unit water sources are persistently colonized with multi-drug resistant bacteria and are the site of extensive horizontal gene transfer of antibiotic resistance genes.</title>
        <authorList>
            <person name="Diorio-Toth L."/>
        </authorList>
    </citation>
    <scope>NUCLEOTIDE SEQUENCE</scope>
    <source>
        <strain evidence="1">GD03851</strain>
    </source>
</reference>